<name>A0A317XS29_9BASI</name>
<protein>
    <recommendedName>
        <fullName evidence="4">Secreted protein</fullName>
    </recommendedName>
</protein>
<organism evidence="2 3">
    <name type="scientific">Testicularia cyperi</name>
    <dbReference type="NCBI Taxonomy" id="1882483"/>
    <lineage>
        <taxon>Eukaryota</taxon>
        <taxon>Fungi</taxon>
        <taxon>Dikarya</taxon>
        <taxon>Basidiomycota</taxon>
        <taxon>Ustilaginomycotina</taxon>
        <taxon>Ustilaginomycetes</taxon>
        <taxon>Ustilaginales</taxon>
        <taxon>Anthracoideaceae</taxon>
        <taxon>Testicularia</taxon>
    </lineage>
</organism>
<evidence type="ECO:0008006" key="4">
    <source>
        <dbReference type="Google" id="ProtNLM"/>
    </source>
</evidence>
<dbReference type="Proteomes" id="UP000246740">
    <property type="component" value="Unassembled WGS sequence"/>
</dbReference>
<evidence type="ECO:0000313" key="2">
    <source>
        <dbReference type="EMBL" id="PWZ01164.1"/>
    </source>
</evidence>
<feature type="signal peptide" evidence="1">
    <location>
        <begin position="1"/>
        <end position="31"/>
    </location>
</feature>
<dbReference type="InParanoid" id="A0A317XS29"/>
<dbReference type="EMBL" id="KZ819191">
    <property type="protein sequence ID" value="PWZ01164.1"/>
    <property type="molecule type" value="Genomic_DNA"/>
</dbReference>
<feature type="chain" id="PRO_5016274781" description="Secreted protein" evidence="1">
    <location>
        <begin position="32"/>
        <end position="114"/>
    </location>
</feature>
<keyword evidence="1" id="KW-0732">Signal</keyword>
<sequence>MQQMSCTSSSAWIVGATLSCSIVCLSQCSLGARIRSEISSTPQLWQILSFCEPRVVLASLPFHSIATKCISIGARWPRIPFVAAVVCSLVRRSIPWPRCCDKLARELLQYRAKA</sequence>
<keyword evidence="3" id="KW-1185">Reference proteome</keyword>
<accession>A0A317XS29</accession>
<proteinExistence type="predicted"/>
<dbReference type="AlphaFoldDB" id="A0A317XS29"/>
<evidence type="ECO:0000256" key="1">
    <source>
        <dbReference type="SAM" id="SignalP"/>
    </source>
</evidence>
<reference evidence="2 3" key="1">
    <citation type="journal article" date="2018" name="Mol. Biol. Evol.">
        <title>Broad Genomic Sampling Reveals a Smut Pathogenic Ancestry of the Fungal Clade Ustilaginomycotina.</title>
        <authorList>
            <person name="Kijpornyongpan T."/>
            <person name="Mondo S.J."/>
            <person name="Barry K."/>
            <person name="Sandor L."/>
            <person name="Lee J."/>
            <person name="Lipzen A."/>
            <person name="Pangilinan J."/>
            <person name="LaButti K."/>
            <person name="Hainaut M."/>
            <person name="Henrissat B."/>
            <person name="Grigoriev I.V."/>
            <person name="Spatafora J.W."/>
            <person name="Aime M.C."/>
        </authorList>
    </citation>
    <scope>NUCLEOTIDE SEQUENCE [LARGE SCALE GENOMIC DNA]</scope>
    <source>
        <strain evidence="2 3">MCA 3645</strain>
    </source>
</reference>
<evidence type="ECO:0000313" key="3">
    <source>
        <dbReference type="Proteomes" id="UP000246740"/>
    </source>
</evidence>
<gene>
    <name evidence="2" type="ORF">BCV70DRAFT_90653</name>
</gene>